<gene>
    <name evidence="2" type="ORF">O181_011949</name>
</gene>
<accession>A0A9Q3BVG1</accession>
<dbReference type="Proteomes" id="UP000765509">
    <property type="component" value="Unassembled WGS sequence"/>
</dbReference>
<evidence type="ECO:0000313" key="3">
    <source>
        <dbReference type="Proteomes" id="UP000765509"/>
    </source>
</evidence>
<organism evidence="2 3">
    <name type="scientific">Austropuccinia psidii MF-1</name>
    <dbReference type="NCBI Taxonomy" id="1389203"/>
    <lineage>
        <taxon>Eukaryota</taxon>
        <taxon>Fungi</taxon>
        <taxon>Dikarya</taxon>
        <taxon>Basidiomycota</taxon>
        <taxon>Pucciniomycotina</taxon>
        <taxon>Pucciniomycetes</taxon>
        <taxon>Pucciniales</taxon>
        <taxon>Sphaerophragmiaceae</taxon>
        <taxon>Austropuccinia</taxon>
    </lineage>
</organism>
<proteinExistence type="predicted"/>
<dbReference type="EMBL" id="AVOT02003017">
    <property type="protein sequence ID" value="MBW0472234.1"/>
    <property type="molecule type" value="Genomic_DNA"/>
</dbReference>
<dbReference type="AlphaFoldDB" id="A0A9Q3BVG1"/>
<keyword evidence="3" id="KW-1185">Reference proteome</keyword>
<sequence length="66" mass="7330">MPIQHSPPETQTRYQVRTEAVLTPIPRAPLGGTPAVSQLRAHVNRGPFMEDKAPFKKEGQVPRISN</sequence>
<reference evidence="2" key="1">
    <citation type="submission" date="2021-03" db="EMBL/GenBank/DDBJ databases">
        <title>Draft genome sequence of rust myrtle Austropuccinia psidii MF-1, a brazilian biotype.</title>
        <authorList>
            <person name="Quecine M.C."/>
            <person name="Pachon D.M.R."/>
            <person name="Bonatelli M.L."/>
            <person name="Correr F.H."/>
            <person name="Franceschini L.M."/>
            <person name="Leite T.F."/>
            <person name="Margarido G.R.A."/>
            <person name="Almeida C.A."/>
            <person name="Ferrarezi J.A."/>
            <person name="Labate C.A."/>
        </authorList>
    </citation>
    <scope>NUCLEOTIDE SEQUENCE</scope>
    <source>
        <strain evidence="2">MF-1</strain>
    </source>
</reference>
<evidence type="ECO:0000256" key="1">
    <source>
        <dbReference type="SAM" id="MobiDB-lite"/>
    </source>
</evidence>
<protein>
    <submittedName>
        <fullName evidence="2">Uncharacterized protein</fullName>
    </submittedName>
</protein>
<name>A0A9Q3BVG1_9BASI</name>
<feature type="region of interest" description="Disordered" evidence="1">
    <location>
        <begin position="45"/>
        <end position="66"/>
    </location>
</feature>
<feature type="compositionally biased region" description="Basic and acidic residues" evidence="1">
    <location>
        <begin position="48"/>
        <end position="60"/>
    </location>
</feature>
<comment type="caution">
    <text evidence="2">The sequence shown here is derived from an EMBL/GenBank/DDBJ whole genome shotgun (WGS) entry which is preliminary data.</text>
</comment>
<evidence type="ECO:0000313" key="2">
    <source>
        <dbReference type="EMBL" id="MBW0472234.1"/>
    </source>
</evidence>